<dbReference type="SUPFAM" id="SSF48179">
    <property type="entry name" value="6-phosphogluconate dehydrogenase C-terminal domain-like"/>
    <property type="match status" value="1"/>
</dbReference>
<name>A0A212LA95_9BACT</name>
<feature type="binding site" evidence="6">
    <location>
        <begin position="74"/>
        <end position="77"/>
    </location>
    <ligand>
        <name>NADP(+)</name>
        <dbReference type="ChEBI" id="CHEBI:58349"/>
    </ligand>
</feature>
<dbReference type="Gene3D" id="1.10.3730.10">
    <property type="entry name" value="ProC C-terminal domain-like"/>
    <property type="match status" value="1"/>
</dbReference>
<keyword evidence="4 7" id="KW-0028">Amino-acid biosynthesis</keyword>
<comment type="similarity">
    <text evidence="1 4 7">Belongs to the pyrroline-5-carboxylate reductase family.</text>
</comment>
<dbReference type="FunFam" id="1.10.3730.10:FF:000001">
    <property type="entry name" value="Pyrroline-5-carboxylate reductase"/>
    <property type="match status" value="1"/>
</dbReference>
<evidence type="ECO:0000259" key="8">
    <source>
        <dbReference type="Pfam" id="PF03807"/>
    </source>
</evidence>
<dbReference type="EMBL" id="FMJC01000002">
    <property type="protein sequence ID" value="SCM74455.1"/>
    <property type="molecule type" value="Genomic_DNA"/>
</dbReference>
<feature type="domain" description="Pyrroline-5-carboxylate reductase catalytic N-terminal" evidence="8">
    <location>
        <begin position="4"/>
        <end position="103"/>
    </location>
</feature>
<evidence type="ECO:0000256" key="3">
    <source>
        <dbReference type="ARBA" id="ARBA00023002"/>
    </source>
</evidence>
<evidence type="ECO:0000313" key="10">
    <source>
        <dbReference type="EMBL" id="SCM74455.1"/>
    </source>
</evidence>
<dbReference type="InterPro" id="IPR028939">
    <property type="entry name" value="P5C_Rdtase_cat_N"/>
</dbReference>
<sequence>MTMRIGCVGCGNMGGAILAGLARSAGHNQDQTDAYALCGYNRTASRMRPLEQAGVQVMTSPLAVAENADIIILAVKPYQMREVVGQLRPALDANKVLVSVAAGITSGSLAQWAENACPVVRCMPNTPALVGMGVFALCFEDPKLSQSSKQSLLQVFGTLGQCVELAEEKFTAFSALIGAGPAYVFAMMQGLVQAGVTLGFTHAQSRQMVTALFAGSARMAEQDASPLGQLRDNVCSPGGLTIAGVNVLDRAGLTGLLVDAVLAADARGAEMERKGG</sequence>
<dbReference type="InterPro" id="IPR053790">
    <property type="entry name" value="P5CR-like_CS"/>
</dbReference>
<gene>
    <name evidence="4" type="primary">proC</name>
    <name evidence="10" type="ORF">KL86DES1_21951</name>
</gene>
<dbReference type="GO" id="GO:0055129">
    <property type="term" value="P:L-proline biosynthetic process"/>
    <property type="evidence" value="ECO:0007669"/>
    <property type="project" value="UniProtKB-UniRule"/>
</dbReference>
<proteinExistence type="inferred from homology"/>
<dbReference type="GO" id="GO:0005737">
    <property type="term" value="C:cytoplasm"/>
    <property type="evidence" value="ECO:0007669"/>
    <property type="project" value="UniProtKB-SubCell"/>
</dbReference>
<reference evidence="10" key="1">
    <citation type="submission" date="2016-08" db="EMBL/GenBank/DDBJ databases">
        <authorList>
            <person name="Seilhamer J.J."/>
        </authorList>
    </citation>
    <scope>NUCLEOTIDE SEQUENCE</scope>
    <source>
        <strain evidence="10">86-1</strain>
    </source>
</reference>
<dbReference type="SUPFAM" id="SSF51735">
    <property type="entry name" value="NAD(P)-binding Rossmann-fold domains"/>
    <property type="match status" value="1"/>
</dbReference>
<evidence type="ECO:0000256" key="5">
    <source>
        <dbReference type="NCBIfam" id="TIGR00112"/>
    </source>
</evidence>
<comment type="subcellular location">
    <subcellularLocation>
        <location evidence="4">Cytoplasm</location>
    </subcellularLocation>
</comment>
<dbReference type="PROSITE" id="PS00521">
    <property type="entry name" value="P5CR"/>
    <property type="match status" value="1"/>
</dbReference>
<protein>
    <recommendedName>
        <fullName evidence="4 5">Pyrroline-5-carboxylate reductase</fullName>
        <shortName evidence="4">P5C reductase</shortName>
        <shortName evidence="4">P5CR</shortName>
        <ecNumber evidence="4 5">1.5.1.2</ecNumber>
    </recommendedName>
    <alternativeName>
        <fullName evidence="4">PCA reductase</fullName>
    </alternativeName>
</protein>
<keyword evidence="4 7" id="KW-0641">Proline biosynthesis</keyword>
<organism evidence="10">
    <name type="scientific">uncultured Desulfovibrio sp</name>
    <dbReference type="NCBI Taxonomy" id="167968"/>
    <lineage>
        <taxon>Bacteria</taxon>
        <taxon>Pseudomonadati</taxon>
        <taxon>Thermodesulfobacteriota</taxon>
        <taxon>Desulfovibrionia</taxon>
        <taxon>Desulfovibrionales</taxon>
        <taxon>Desulfovibrionaceae</taxon>
        <taxon>Desulfovibrio</taxon>
        <taxon>environmental samples</taxon>
    </lineage>
</organism>
<comment type="function">
    <text evidence="4">Catalyzes the reduction of 1-pyrroline-5-carboxylate (PCA) to L-proline.</text>
</comment>
<dbReference type="InterPro" id="IPR008927">
    <property type="entry name" value="6-PGluconate_DH-like_C_sf"/>
</dbReference>
<accession>A0A212LA95</accession>
<dbReference type="Gene3D" id="3.40.50.720">
    <property type="entry name" value="NAD(P)-binding Rossmann-like Domain"/>
    <property type="match status" value="1"/>
</dbReference>
<feature type="domain" description="Pyrroline-5-carboxylate reductase dimerisation" evidence="9">
    <location>
        <begin position="167"/>
        <end position="271"/>
    </location>
</feature>
<dbReference type="HAMAP" id="MF_01925">
    <property type="entry name" value="P5C_reductase"/>
    <property type="match status" value="1"/>
</dbReference>
<evidence type="ECO:0000259" key="9">
    <source>
        <dbReference type="Pfam" id="PF14748"/>
    </source>
</evidence>
<dbReference type="RefSeq" id="WP_179981168.1">
    <property type="nucleotide sequence ID" value="NZ_LT608333.1"/>
</dbReference>
<dbReference type="UniPathway" id="UPA00098">
    <property type="reaction ID" value="UER00361"/>
</dbReference>
<keyword evidence="4" id="KW-0963">Cytoplasm</keyword>
<dbReference type="PIRSF" id="PIRSF000193">
    <property type="entry name" value="Pyrrol-5-carb_rd"/>
    <property type="match status" value="1"/>
</dbReference>
<comment type="catalytic activity">
    <reaction evidence="4">
        <text>L-proline + NAD(+) = (S)-1-pyrroline-5-carboxylate + NADH + 2 H(+)</text>
        <dbReference type="Rhea" id="RHEA:14105"/>
        <dbReference type="ChEBI" id="CHEBI:15378"/>
        <dbReference type="ChEBI" id="CHEBI:17388"/>
        <dbReference type="ChEBI" id="CHEBI:57540"/>
        <dbReference type="ChEBI" id="CHEBI:57945"/>
        <dbReference type="ChEBI" id="CHEBI:60039"/>
        <dbReference type="EC" id="1.5.1.2"/>
    </reaction>
</comment>
<dbReference type="NCBIfam" id="TIGR00112">
    <property type="entry name" value="proC"/>
    <property type="match status" value="1"/>
</dbReference>
<evidence type="ECO:0000256" key="2">
    <source>
        <dbReference type="ARBA" id="ARBA00022857"/>
    </source>
</evidence>
<dbReference type="InterPro" id="IPR000304">
    <property type="entry name" value="Pyrroline-COOH_reductase"/>
</dbReference>
<dbReference type="InterPro" id="IPR029036">
    <property type="entry name" value="P5CR_dimer"/>
</dbReference>
<dbReference type="Pfam" id="PF03807">
    <property type="entry name" value="F420_oxidored"/>
    <property type="match status" value="1"/>
</dbReference>
<keyword evidence="3 4" id="KW-0560">Oxidoreductase</keyword>
<comment type="catalytic activity">
    <reaction evidence="4 7">
        <text>L-proline + NADP(+) = (S)-1-pyrroline-5-carboxylate + NADPH + 2 H(+)</text>
        <dbReference type="Rhea" id="RHEA:14109"/>
        <dbReference type="ChEBI" id="CHEBI:15378"/>
        <dbReference type="ChEBI" id="CHEBI:17388"/>
        <dbReference type="ChEBI" id="CHEBI:57783"/>
        <dbReference type="ChEBI" id="CHEBI:58349"/>
        <dbReference type="ChEBI" id="CHEBI:60039"/>
        <dbReference type="EC" id="1.5.1.2"/>
    </reaction>
</comment>
<evidence type="ECO:0000256" key="1">
    <source>
        <dbReference type="ARBA" id="ARBA00005525"/>
    </source>
</evidence>
<dbReference type="PANTHER" id="PTHR11645:SF0">
    <property type="entry name" value="PYRROLINE-5-CARBOXYLATE REDUCTASE 3"/>
    <property type="match status" value="1"/>
</dbReference>
<dbReference type="PANTHER" id="PTHR11645">
    <property type="entry name" value="PYRROLINE-5-CARBOXYLATE REDUCTASE"/>
    <property type="match status" value="1"/>
</dbReference>
<evidence type="ECO:0000256" key="4">
    <source>
        <dbReference type="HAMAP-Rule" id="MF_01925"/>
    </source>
</evidence>
<dbReference type="InterPro" id="IPR036291">
    <property type="entry name" value="NAD(P)-bd_dom_sf"/>
</dbReference>
<comment type="pathway">
    <text evidence="4 7">Amino-acid biosynthesis; L-proline biosynthesis; L-proline from L-glutamate 5-semialdehyde: step 1/1.</text>
</comment>
<evidence type="ECO:0000256" key="6">
    <source>
        <dbReference type="PIRSR" id="PIRSR000193-1"/>
    </source>
</evidence>
<dbReference type="GO" id="GO:0004735">
    <property type="term" value="F:pyrroline-5-carboxylate reductase activity"/>
    <property type="evidence" value="ECO:0007669"/>
    <property type="project" value="UniProtKB-UniRule"/>
</dbReference>
<evidence type="ECO:0000256" key="7">
    <source>
        <dbReference type="RuleBase" id="RU003903"/>
    </source>
</evidence>
<dbReference type="EC" id="1.5.1.2" evidence="4 5"/>
<dbReference type="Pfam" id="PF14748">
    <property type="entry name" value="P5CR_dimer"/>
    <property type="match status" value="1"/>
</dbReference>
<keyword evidence="2 4" id="KW-0521">NADP</keyword>
<dbReference type="AlphaFoldDB" id="A0A212LA95"/>